<protein>
    <recommendedName>
        <fullName evidence="2">Phosphoadenosine phosphosulphate reductase domain-containing protein</fullName>
    </recommendedName>
</protein>
<evidence type="ECO:0008006" key="2">
    <source>
        <dbReference type="Google" id="ProtNLM"/>
    </source>
</evidence>
<comment type="caution">
    <text evidence="1">The sequence shown here is derived from an EMBL/GenBank/DDBJ whole genome shotgun (WGS) entry which is preliminary data.</text>
</comment>
<sequence>MEPYEFVQKQSLPYKAKITHAKLRAREFFDFLDGNVYCSVGGLDSITLLLFLRKYVSKDIPGVSVSSLEDKSIQAVHSQLDNMVILKPEKSKAQVLKEFGYPLLSKDKAIKIEFLQNPTEKNATVRHNIITGDTGKRGGYKNSRRMRLPDKWQRLFVEQEAPFRVSGKCCYYMKEQPCGRYARETGRFVYMGLMADEGGRREISLKLHGCNYYGKTVTRSCPFAIFNKTDLLRLALELNVPVPEVYGQIAETTDGQLTTTLAKRTGCTMCGFGIHLEKRPHRFDRLRASDYKEWHFWMYDKGWGNVLSYIGVEWENHPGVLV</sequence>
<dbReference type="InterPro" id="IPR014729">
    <property type="entry name" value="Rossmann-like_a/b/a_fold"/>
</dbReference>
<proteinExistence type="predicted"/>
<reference evidence="1" key="1">
    <citation type="journal article" date="2015" name="Nature">
        <title>Complex archaea that bridge the gap between prokaryotes and eukaryotes.</title>
        <authorList>
            <person name="Spang A."/>
            <person name="Saw J.H."/>
            <person name="Jorgensen S.L."/>
            <person name="Zaremba-Niedzwiedzka K."/>
            <person name="Martijn J."/>
            <person name="Lind A.E."/>
            <person name="van Eijk R."/>
            <person name="Schleper C."/>
            <person name="Guy L."/>
            <person name="Ettema T.J."/>
        </authorList>
    </citation>
    <scope>NUCLEOTIDE SEQUENCE</scope>
</reference>
<evidence type="ECO:0000313" key="1">
    <source>
        <dbReference type="EMBL" id="KKN11986.1"/>
    </source>
</evidence>
<accession>A0A0F9QFI0</accession>
<dbReference type="Gene3D" id="3.40.50.620">
    <property type="entry name" value="HUPs"/>
    <property type="match status" value="1"/>
</dbReference>
<dbReference type="EMBL" id="LAZR01004080">
    <property type="protein sequence ID" value="KKN11986.1"/>
    <property type="molecule type" value="Genomic_DNA"/>
</dbReference>
<gene>
    <name evidence="1" type="ORF">LCGC14_1020990</name>
</gene>
<organism evidence="1">
    <name type="scientific">marine sediment metagenome</name>
    <dbReference type="NCBI Taxonomy" id="412755"/>
    <lineage>
        <taxon>unclassified sequences</taxon>
        <taxon>metagenomes</taxon>
        <taxon>ecological metagenomes</taxon>
    </lineage>
</organism>
<dbReference type="SUPFAM" id="SSF52402">
    <property type="entry name" value="Adenine nucleotide alpha hydrolases-like"/>
    <property type="match status" value="1"/>
</dbReference>
<dbReference type="AlphaFoldDB" id="A0A0F9QFI0"/>
<name>A0A0F9QFI0_9ZZZZ</name>